<keyword evidence="2" id="KW-0812">Transmembrane</keyword>
<dbReference type="Gene3D" id="3.40.190.10">
    <property type="entry name" value="Periplasmic binding protein-like II"/>
    <property type="match status" value="1"/>
</dbReference>
<feature type="domain" description="Cell envelope-related transcriptional attenuator" evidence="3">
    <location>
        <begin position="248"/>
        <end position="390"/>
    </location>
</feature>
<dbReference type="PANTHER" id="PTHR33392">
    <property type="entry name" value="POLYISOPRENYL-TEICHOIC ACID--PEPTIDOGLYCAN TEICHOIC ACID TRANSFERASE TAGU"/>
    <property type="match status" value="1"/>
</dbReference>
<dbReference type="Proteomes" id="UP000240974">
    <property type="component" value="Unassembled WGS sequence"/>
</dbReference>
<name>A0A2T3FK32_9FIRM</name>
<feature type="transmembrane region" description="Helical" evidence="2">
    <location>
        <begin position="35"/>
        <end position="56"/>
    </location>
</feature>
<reference evidence="4 5" key="1">
    <citation type="journal article" date="2019" name="Int. J. Syst. Evol. Microbiol.">
        <title>Faecalibacillus intestinalis gen. nov., sp. nov. and Faecalibacillus faecis sp. nov., isolated from human faeces.</title>
        <authorList>
            <person name="Seo B."/>
            <person name="Jeon K."/>
            <person name="Baek I."/>
            <person name="Lee Y.M."/>
            <person name="Baek K."/>
            <person name="Ko G."/>
        </authorList>
    </citation>
    <scope>NUCLEOTIDE SEQUENCE [LARGE SCALE GENOMIC DNA]</scope>
    <source>
        <strain evidence="4 5">SNUG30099</strain>
    </source>
</reference>
<comment type="similarity">
    <text evidence="1">Belongs to the LytR/CpsA/Psr (LCP) family.</text>
</comment>
<dbReference type="NCBIfam" id="TIGR00350">
    <property type="entry name" value="lytR_cpsA_psr"/>
    <property type="match status" value="1"/>
</dbReference>
<gene>
    <name evidence="4" type="ORF">C7U54_13930</name>
</gene>
<comment type="caution">
    <text evidence="4">The sequence shown here is derived from an EMBL/GenBank/DDBJ whole genome shotgun (WGS) entry which is preliminary data.</text>
</comment>
<keyword evidence="2" id="KW-1133">Transmembrane helix</keyword>
<feature type="transmembrane region" description="Helical" evidence="2">
    <location>
        <begin position="7"/>
        <end position="29"/>
    </location>
</feature>
<dbReference type="PANTHER" id="PTHR33392:SF6">
    <property type="entry name" value="POLYISOPRENYL-TEICHOIC ACID--PEPTIDOGLYCAN TEICHOIC ACID TRANSFERASE TAGU"/>
    <property type="match status" value="1"/>
</dbReference>
<dbReference type="EMBL" id="PYLQ01000032">
    <property type="protein sequence ID" value="PST35628.1"/>
    <property type="molecule type" value="Genomic_DNA"/>
</dbReference>
<keyword evidence="5" id="KW-1185">Reference proteome</keyword>
<evidence type="ECO:0000259" key="3">
    <source>
        <dbReference type="Pfam" id="PF03816"/>
    </source>
</evidence>
<protein>
    <recommendedName>
        <fullName evidence="3">Cell envelope-related transcriptional attenuator domain-containing protein</fullName>
    </recommendedName>
</protein>
<accession>A0A2T3FK32</accession>
<dbReference type="InterPro" id="IPR004474">
    <property type="entry name" value="LytR_CpsA_psr"/>
</dbReference>
<evidence type="ECO:0000313" key="5">
    <source>
        <dbReference type="Proteomes" id="UP000240974"/>
    </source>
</evidence>
<keyword evidence="2" id="KW-0472">Membrane</keyword>
<proteinExistence type="inferred from homology"/>
<evidence type="ECO:0000256" key="1">
    <source>
        <dbReference type="ARBA" id="ARBA00006068"/>
    </source>
</evidence>
<evidence type="ECO:0000313" key="4">
    <source>
        <dbReference type="EMBL" id="PST35628.1"/>
    </source>
</evidence>
<dbReference type="InterPro" id="IPR050922">
    <property type="entry name" value="LytR/CpsA/Psr_CW_biosynth"/>
</dbReference>
<sequence>MENIKKIISWPVILGIQVITTVVLLFFIFKLNILPTTYAVMVGMILVLLGFINYALMKPNKKEHHRKTKPREIIGKVLSLILSVLMVFGSVMINKGYSTLDDITNSNTKSTHYAIVVLKSSKIDSLSELQNESIEYCLQYDKEKDMNQVIAEAKKKESSLNFDVAMTYSKLGDDLYNNTVNAILINTAYNGMFEENHPDFQNEVKEIWTSDIETKVKDFSTRVSVTNTPFIIYISGIDTYGSITTVSRSDVNMIVTVNPNTKKILLTSIPRDYYVTLANMQKKDKLTHSGIAGPENTVKTMAKFLGTDINYYARVNFTSLVTMVDALGGITVNVDQDFSAGGYSYKLGLQQMNGEEALAYSRERHSFADGDNVRVKHQQDVLMAMLNKMMSPAVITNYSSVLKAISGCFETNMASSDITDLIKMQINDNASWTFKQKQFTGTGVMQTGGAYMPDSTLYYMIPNDDSVKENLQAIKDVLNGK</sequence>
<feature type="transmembrane region" description="Helical" evidence="2">
    <location>
        <begin position="77"/>
        <end position="97"/>
    </location>
</feature>
<organism evidence="4 5">
    <name type="scientific">Faecalibacillus intestinalis</name>
    <dbReference type="NCBI Taxonomy" id="1982626"/>
    <lineage>
        <taxon>Bacteria</taxon>
        <taxon>Bacillati</taxon>
        <taxon>Bacillota</taxon>
        <taxon>Erysipelotrichia</taxon>
        <taxon>Erysipelotrichales</taxon>
        <taxon>Coprobacillaceae</taxon>
        <taxon>Faecalibacillus</taxon>
    </lineage>
</organism>
<dbReference type="RefSeq" id="WP_107030661.1">
    <property type="nucleotide sequence ID" value="NZ_PYLQ01000032.1"/>
</dbReference>
<evidence type="ECO:0000256" key="2">
    <source>
        <dbReference type="SAM" id="Phobius"/>
    </source>
</evidence>
<dbReference type="AlphaFoldDB" id="A0A2T3FK32"/>
<dbReference type="Gene3D" id="3.40.630.190">
    <property type="entry name" value="LCP protein"/>
    <property type="match status" value="1"/>
</dbReference>
<dbReference type="Pfam" id="PF03816">
    <property type="entry name" value="LytR_cpsA_psr"/>
    <property type="match status" value="1"/>
</dbReference>